<dbReference type="GO" id="GO:0008610">
    <property type="term" value="P:lipid biosynthetic process"/>
    <property type="evidence" value="ECO:0007669"/>
    <property type="project" value="TreeGrafter"/>
</dbReference>
<protein>
    <recommendedName>
        <fullName evidence="3">Thioesterase TesA-like domain-containing protein</fullName>
    </recommendedName>
</protein>
<dbReference type="PANTHER" id="PTHR11487">
    <property type="entry name" value="THIOESTERASE"/>
    <property type="match status" value="1"/>
</dbReference>
<dbReference type="AlphaFoldDB" id="A0A191VAJ5"/>
<dbReference type="InterPro" id="IPR029058">
    <property type="entry name" value="AB_hydrolase_fold"/>
</dbReference>
<dbReference type="PANTHER" id="PTHR11487:SF0">
    <property type="entry name" value="S-ACYL FATTY ACID SYNTHASE THIOESTERASE, MEDIUM CHAIN"/>
    <property type="match status" value="1"/>
</dbReference>
<keyword evidence="4" id="KW-0614">Plasmid</keyword>
<dbReference type="GO" id="GO:0016787">
    <property type="term" value="F:hydrolase activity"/>
    <property type="evidence" value="ECO:0007669"/>
    <property type="project" value="UniProtKB-KW"/>
</dbReference>
<evidence type="ECO:0000256" key="1">
    <source>
        <dbReference type="ARBA" id="ARBA00007169"/>
    </source>
</evidence>
<feature type="domain" description="Thioesterase TesA-like" evidence="3">
    <location>
        <begin position="32"/>
        <end position="254"/>
    </location>
</feature>
<geneLocation type="plasmid" evidence="5">
    <name>pspa1</name>
</geneLocation>
<evidence type="ECO:0000256" key="2">
    <source>
        <dbReference type="ARBA" id="ARBA00022801"/>
    </source>
</evidence>
<dbReference type="SMART" id="SM00824">
    <property type="entry name" value="PKS_TE"/>
    <property type="match status" value="1"/>
</dbReference>
<dbReference type="InterPro" id="IPR020802">
    <property type="entry name" value="TesA-like"/>
</dbReference>
<proteinExistence type="inferred from homology"/>
<dbReference type="GeneID" id="91309702"/>
<evidence type="ECO:0000313" key="5">
    <source>
        <dbReference type="Proteomes" id="UP000078468"/>
    </source>
</evidence>
<reference evidence="4 5" key="1">
    <citation type="submission" date="2016-05" db="EMBL/GenBank/DDBJ databases">
        <title>Non-Contiguous Finished Genome Sequence of Streptomyces parvulus 2297 Integrated Site-Specifically with Actinophage R4.</title>
        <authorList>
            <person name="Nishizawa T."/>
            <person name="Miura T."/>
            <person name="Harada C."/>
            <person name="Guo Y."/>
            <person name="Narisawa K."/>
            <person name="Ohta H."/>
            <person name="Takahashi H."/>
            <person name="Shirai M."/>
        </authorList>
    </citation>
    <scope>NUCLEOTIDE SEQUENCE [LARGE SCALE GENOMIC DNA]</scope>
    <source>
        <strain evidence="4 5">2297</strain>
        <plasmid evidence="5">pspa1</plasmid>
    </source>
</reference>
<dbReference type="KEGG" id="spav:Spa2297_32830"/>
<keyword evidence="2" id="KW-0378">Hydrolase</keyword>
<dbReference type="SUPFAM" id="SSF53474">
    <property type="entry name" value="alpha/beta-Hydrolases"/>
    <property type="match status" value="1"/>
</dbReference>
<dbReference type="InterPro" id="IPR012223">
    <property type="entry name" value="TEII"/>
</dbReference>
<dbReference type="RefSeq" id="WP_064732225.1">
    <property type="nucleotide sequence ID" value="NZ_BMRX01000017.1"/>
</dbReference>
<gene>
    <name evidence="4" type="ORF">Spa2297_32830</name>
</gene>
<sequence>MTASTTARGPATTPGGWLRRYRPADAAAVRLVCFPHAGGSASAYLRLAAALAPSGVEVLAVQYPGRQDRRGEPFIDTVDELVEAVLPEVRQWTRGPFALFGHSLGATLAFETARRLTDSGRPPAHLFLSGRRAPVVPRSDTVHLLDDRSLIERVTRLQGTDPTLLQDEELLRMVLPAIRNDYAMAGAYRYRPGPPLPVPATVLTGDADPNVTPEDARRWSEVVAGPCELNVLPGGHFFLNDHTAGICSLIEEALADAR</sequence>
<dbReference type="Proteomes" id="UP000078468">
    <property type="component" value="Plasmid pspa1"/>
</dbReference>
<accession>A0A191VAJ5</accession>
<dbReference type="Pfam" id="PF00975">
    <property type="entry name" value="Thioesterase"/>
    <property type="match status" value="1"/>
</dbReference>
<organism evidence="4 5">
    <name type="scientific">Streptomyces parvulus</name>
    <dbReference type="NCBI Taxonomy" id="146923"/>
    <lineage>
        <taxon>Bacteria</taxon>
        <taxon>Bacillati</taxon>
        <taxon>Actinomycetota</taxon>
        <taxon>Actinomycetes</taxon>
        <taxon>Kitasatosporales</taxon>
        <taxon>Streptomycetaceae</taxon>
        <taxon>Streptomyces</taxon>
    </lineage>
</organism>
<dbReference type="InterPro" id="IPR001031">
    <property type="entry name" value="Thioesterase"/>
</dbReference>
<evidence type="ECO:0000259" key="3">
    <source>
        <dbReference type="SMART" id="SM00824"/>
    </source>
</evidence>
<comment type="similarity">
    <text evidence="1">Belongs to the thioesterase family.</text>
</comment>
<evidence type="ECO:0000313" key="4">
    <source>
        <dbReference type="EMBL" id="ANJ11898.1"/>
    </source>
</evidence>
<dbReference type="EMBL" id="CP015867">
    <property type="protein sequence ID" value="ANJ11898.1"/>
    <property type="molecule type" value="Genomic_DNA"/>
</dbReference>
<dbReference type="Gene3D" id="3.40.50.1820">
    <property type="entry name" value="alpha/beta hydrolase"/>
    <property type="match status" value="1"/>
</dbReference>
<name>A0A191VAJ5_9ACTN</name>